<dbReference type="RefSeq" id="WP_093855285.1">
    <property type="nucleotide sequence ID" value="NZ_BJVZ01000003.1"/>
</dbReference>
<dbReference type="AlphaFoldDB" id="A0A1G9WKD3"/>
<name>A0A1G9WKD3_9BACI</name>
<organism evidence="2 3">
    <name type="scientific">Tenuibacillus multivorans</name>
    <dbReference type="NCBI Taxonomy" id="237069"/>
    <lineage>
        <taxon>Bacteria</taxon>
        <taxon>Bacillati</taxon>
        <taxon>Bacillota</taxon>
        <taxon>Bacilli</taxon>
        <taxon>Bacillales</taxon>
        <taxon>Bacillaceae</taxon>
        <taxon>Tenuibacillus</taxon>
    </lineage>
</organism>
<reference evidence="2 3" key="1">
    <citation type="submission" date="2016-10" db="EMBL/GenBank/DDBJ databases">
        <authorList>
            <person name="de Groot N.N."/>
        </authorList>
    </citation>
    <scope>NUCLEOTIDE SEQUENCE [LARGE SCALE GENOMIC DNA]</scope>
    <source>
        <strain evidence="2 3">CGMCC 1.3442</strain>
    </source>
</reference>
<feature type="transmembrane region" description="Helical" evidence="1">
    <location>
        <begin position="26"/>
        <end position="45"/>
    </location>
</feature>
<evidence type="ECO:0000313" key="2">
    <source>
        <dbReference type="EMBL" id="SDM84505.1"/>
    </source>
</evidence>
<proteinExistence type="predicted"/>
<dbReference type="Proteomes" id="UP000199334">
    <property type="component" value="Unassembled WGS sequence"/>
</dbReference>
<dbReference type="EMBL" id="FNIG01000001">
    <property type="protein sequence ID" value="SDM84505.1"/>
    <property type="molecule type" value="Genomic_DNA"/>
</dbReference>
<accession>A0A1G9WKD3</accession>
<feature type="transmembrane region" description="Helical" evidence="1">
    <location>
        <begin position="84"/>
        <end position="105"/>
    </location>
</feature>
<dbReference type="OrthoDB" id="10001493at2"/>
<keyword evidence="1" id="KW-1133">Transmembrane helix</keyword>
<keyword evidence="3" id="KW-1185">Reference proteome</keyword>
<protein>
    <submittedName>
        <fullName evidence="2">Uncharacterized protein</fullName>
    </submittedName>
</protein>
<keyword evidence="1" id="KW-0472">Membrane</keyword>
<evidence type="ECO:0000313" key="3">
    <source>
        <dbReference type="Proteomes" id="UP000199334"/>
    </source>
</evidence>
<keyword evidence="1" id="KW-0812">Transmembrane</keyword>
<sequence>MFYRTILIVLGVLAVSYLGIRMVTGLWIPAMLVIGLMTISIVSYFEDDNVDQKETRLGVSLVLSLYLPFVLLDLASTYDWLQAFYLIFYFIIPMISFLWFQSLLYKFKLFD</sequence>
<gene>
    <name evidence="2" type="ORF">SAMN05216498_0773</name>
</gene>
<feature type="transmembrane region" description="Helical" evidence="1">
    <location>
        <begin position="57"/>
        <end position="78"/>
    </location>
</feature>
<evidence type="ECO:0000256" key="1">
    <source>
        <dbReference type="SAM" id="Phobius"/>
    </source>
</evidence>